<evidence type="ECO:0000313" key="1">
    <source>
        <dbReference type="EMBL" id="MBX17931.1"/>
    </source>
</evidence>
<protein>
    <submittedName>
        <fullName evidence="1">Uncharacterized protein</fullName>
    </submittedName>
</protein>
<organism evidence="1">
    <name type="scientific">Rhizophora mucronata</name>
    <name type="common">Asiatic mangrove</name>
    <dbReference type="NCBI Taxonomy" id="61149"/>
    <lineage>
        <taxon>Eukaryota</taxon>
        <taxon>Viridiplantae</taxon>
        <taxon>Streptophyta</taxon>
        <taxon>Embryophyta</taxon>
        <taxon>Tracheophyta</taxon>
        <taxon>Spermatophyta</taxon>
        <taxon>Magnoliopsida</taxon>
        <taxon>eudicotyledons</taxon>
        <taxon>Gunneridae</taxon>
        <taxon>Pentapetalae</taxon>
        <taxon>rosids</taxon>
        <taxon>fabids</taxon>
        <taxon>Malpighiales</taxon>
        <taxon>Rhizophoraceae</taxon>
        <taxon>Rhizophora</taxon>
    </lineage>
</organism>
<accession>A0A2P2LIY5</accession>
<reference evidence="1" key="1">
    <citation type="submission" date="2018-02" db="EMBL/GenBank/DDBJ databases">
        <title>Rhizophora mucronata_Transcriptome.</title>
        <authorList>
            <person name="Meera S.P."/>
            <person name="Sreeshan A."/>
            <person name="Augustine A."/>
        </authorList>
    </citation>
    <scope>NUCLEOTIDE SEQUENCE</scope>
    <source>
        <tissue evidence="1">Leaf</tissue>
    </source>
</reference>
<dbReference type="AlphaFoldDB" id="A0A2P2LIY5"/>
<sequence>MQNRNKTEDDIDHSDSDTEMIEKKLSLVLIQSMLERLLRTNRLSCLHLHHSKRMQMWTFI</sequence>
<dbReference type="EMBL" id="GGEC01037447">
    <property type="protein sequence ID" value="MBX17931.1"/>
    <property type="molecule type" value="Transcribed_RNA"/>
</dbReference>
<proteinExistence type="predicted"/>
<name>A0A2P2LIY5_RHIMU</name>